<feature type="region of interest" description="Disordered" evidence="1">
    <location>
        <begin position="29"/>
        <end position="80"/>
    </location>
</feature>
<dbReference type="eggNOG" id="ENOG502Z9BI">
    <property type="taxonomic scope" value="Bacteria"/>
</dbReference>
<keyword evidence="2" id="KW-0472">Membrane</keyword>
<dbReference type="OrthoDB" id="8540209at2"/>
<dbReference type="KEGG" id="ppd:Ppro_0361"/>
<evidence type="ECO:0000256" key="3">
    <source>
        <dbReference type="SAM" id="SignalP"/>
    </source>
</evidence>
<feature type="transmembrane region" description="Helical" evidence="2">
    <location>
        <begin position="661"/>
        <end position="682"/>
    </location>
</feature>
<dbReference type="RefSeq" id="WP_011734309.1">
    <property type="nucleotide sequence ID" value="NC_008609.1"/>
</dbReference>
<evidence type="ECO:0000313" key="5">
    <source>
        <dbReference type="Proteomes" id="UP000006732"/>
    </source>
</evidence>
<dbReference type="Proteomes" id="UP000006732">
    <property type="component" value="Chromosome"/>
</dbReference>
<feature type="chain" id="PRO_5002631960" description="Peptidoglycan binding-like domain-containing protein" evidence="3">
    <location>
        <begin position="30"/>
        <end position="752"/>
    </location>
</feature>
<dbReference type="STRING" id="338966.Ppro_0361"/>
<sequence length="752" mass="84632">MSRATITYTATCIAALLFLILATPGSVRPTGESSAAPAATKAETPTSTSPAPATTSTTPAVTTSTPSPATKAATSSAAPTPCCGCRKLTTGELKRIRNNRAAIKSIQECYAKQGWYTGPIDGIVGSLTMKAMEQSCSGPSVTSAPPEDGLGVVYRLTRDDLEWMKSKNDVLDKLDPLQNVEFESRYDFVNAVKSCIGESYDRYRDLILEAAEQPAQPSGDADGDLNVSFMLRDTFFAEQRSSNLPKPVVERLAELVGSEYPARALLENALRVRVETPLVASGDLEKGEFTTEYLEKIRERARKTERFDESKLIALKGWSCGCVRDDLRGEVYGFVPFWSAGVKRELDFSVLTRIGYFALGFDDRGNIAKRFDMTKERAGFINTARRYNTSVDLVIYNNDWRAWSRMLASKQSTIGDSLIESIAAVAAQRLDNSLLNRAKPWITLGMSRVPAIVDGITLYFDGYPHDDAASDYLVSFITRLKARLRQVGKGSGWYYNLNVVVAMDDLGTGVFRENYLKQLVPKVEQSDRDEFDAQNDVDLFIVLLDEPTGETKKTLRQDMEKMLKGIQRRNMLRKIVPLLNPAVQPPETTDNHQFFDDLVYFEDNFGGVAFWPAPFSDMQPAAEINRQIAIAFEDSGYDDVLNQLLTRFFPSYCRVVGPNRWPVRIAFDLLALLMLIYFLLSFRFFELRLFFRKRFFWFLGVGGLAFLLQCSLFACDPFWKYRRSEVVFLVFLALAFVLIWLYVRKMKESDYP</sequence>
<evidence type="ECO:0008006" key="6">
    <source>
        <dbReference type="Google" id="ProtNLM"/>
    </source>
</evidence>
<dbReference type="HOGENOM" id="CLU_369997_0_0_7"/>
<keyword evidence="2" id="KW-0812">Transmembrane</keyword>
<organism evidence="4 5">
    <name type="scientific">Pelobacter propionicus (strain DSM 2379 / NBRC 103807 / OttBd1)</name>
    <dbReference type="NCBI Taxonomy" id="338966"/>
    <lineage>
        <taxon>Bacteria</taxon>
        <taxon>Pseudomonadati</taxon>
        <taxon>Thermodesulfobacteriota</taxon>
        <taxon>Desulfuromonadia</taxon>
        <taxon>Desulfuromonadales</taxon>
        <taxon>Desulfuromonadaceae</taxon>
        <taxon>Pelobacter</taxon>
    </lineage>
</organism>
<keyword evidence="2" id="KW-1133">Transmembrane helix</keyword>
<accession>A1AKX5</accession>
<name>A1AKX5_PELPD</name>
<feature type="compositionally biased region" description="Low complexity" evidence="1">
    <location>
        <begin position="33"/>
        <end position="80"/>
    </location>
</feature>
<keyword evidence="3" id="KW-0732">Signal</keyword>
<feature type="signal peptide" evidence="3">
    <location>
        <begin position="1"/>
        <end position="29"/>
    </location>
</feature>
<dbReference type="EMBL" id="CP000482">
    <property type="protein sequence ID" value="ABK97995.1"/>
    <property type="molecule type" value="Genomic_DNA"/>
</dbReference>
<feature type="transmembrane region" description="Helical" evidence="2">
    <location>
        <begin position="726"/>
        <end position="743"/>
    </location>
</feature>
<evidence type="ECO:0000256" key="1">
    <source>
        <dbReference type="SAM" id="MobiDB-lite"/>
    </source>
</evidence>
<gene>
    <name evidence="4" type="ordered locus">Ppro_0361</name>
</gene>
<reference evidence="4 5" key="1">
    <citation type="submission" date="2006-10" db="EMBL/GenBank/DDBJ databases">
        <title>Complete sequence of chromosome of Pelobacter propionicus DSM 2379.</title>
        <authorList>
            <consortium name="US DOE Joint Genome Institute"/>
            <person name="Copeland A."/>
            <person name="Lucas S."/>
            <person name="Lapidus A."/>
            <person name="Barry K."/>
            <person name="Detter J.C."/>
            <person name="Glavina del Rio T."/>
            <person name="Hammon N."/>
            <person name="Israni S."/>
            <person name="Dalin E."/>
            <person name="Tice H."/>
            <person name="Pitluck S."/>
            <person name="Saunders E."/>
            <person name="Brettin T."/>
            <person name="Bruce D."/>
            <person name="Han C."/>
            <person name="Tapia R."/>
            <person name="Schmutz J."/>
            <person name="Larimer F."/>
            <person name="Land M."/>
            <person name="Hauser L."/>
            <person name="Kyrpides N."/>
            <person name="Kim E."/>
            <person name="Lovley D."/>
            <person name="Richardson P."/>
        </authorList>
    </citation>
    <scope>NUCLEOTIDE SEQUENCE [LARGE SCALE GENOMIC DNA]</scope>
    <source>
        <strain evidence="5">DSM 2379 / NBRC 103807 / OttBd1</strain>
    </source>
</reference>
<evidence type="ECO:0000313" key="4">
    <source>
        <dbReference type="EMBL" id="ABK97995.1"/>
    </source>
</evidence>
<evidence type="ECO:0000256" key="2">
    <source>
        <dbReference type="SAM" id="Phobius"/>
    </source>
</evidence>
<protein>
    <recommendedName>
        <fullName evidence="6">Peptidoglycan binding-like domain-containing protein</fullName>
    </recommendedName>
</protein>
<feature type="transmembrane region" description="Helical" evidence="2">
    <location>
        <begin position="694"/>
        <end position="714"/>
    </location>
</feature>
<dbReference type="AlphaFoldDB" id="A1AKX5"/>
<proteinExistence type="predicted"/>
<keyword evidence="5" id="KW-1185">Reference proteome</keyword>